<evidence type="ECO:0000256" key="6">
    <source>
        <dbReference type="SAM" id="MobiDB-lite"/>
    </source>
</evidence>
<keyword evidence="2" id="KW-0805">Transcription regulation</keyword>
<dbReference type="STRING" id="420778.A0A1S8B5G0"/>
<dbReference type="PANTHER" id="PTHR11380:SF16">
    <property type="entry name" value="TRANSCRIPTION INITIATION PROTEIN SPT3 HOMOLOG"/>
    <property type="match status" value="1"/>
</dbReference>
<organism evidence="7 8">
    <name type="scientific">Diplodia seriata</name>
    <dbReference type="NCBI Taxonomy" id="420778"/>
    <lineage>
        <taxon>Eukaryota</taxon>
        <taxon>Fungi</taxon>
        <taxon>Dikarya</taxon>
        <taxon>Ascomycota</taxon>
        <taxon>Pezizomycotina</taxon>
        <taxon>Dothideomycetes</taxon>
        <taxon>Dothideomycetes incertae sedis</taxon>
        <taxon>Botryosphaeriales</taxon>
        <taxon>Botryosphaeriaceae</taxon>
        <taxon>Diplodia</taxon>
    </lineage>
</organism>
<reference evidence="7 8" key="1">
    <citation type="submission" date="2017-01" db="EMBL/GenBank/DDBJ databases">
        <title>Draft genome sequence of Diplodia seriata F98.1, a fungal species involved in grapevine trunk diseases.</title>
        <authorList>
            <person name="Robert-Siegwald G."/>
            <person name="Vallet J."/>
            <person name="Abou-Mansour E."/>
            <person name="Xu J."/>
            <person name="Rey P."/>
            <person name="Bertsch C."/>
            <person name="Rego C."/>
            <person name="Larignon P."/>
            <person name="Fontaine F."/>
            <person name="Lebrun M.-H."/>
        </authorList>
    </citation>
    <scope>NUCLEOTIDE SEQUENCE [LARGE SCALE GENOMIC DNA]</scope>
    <source>
        <strain evidence="7 8">F98.1</strain>
    </source>
</reference>
<dbReference type="GO" id="GO:0003712">
    <property type="term" value="F:transcription coregulator activity"/>
    <property type="evidence" value="ECO:0007669"/>
    <property type="project" value="TreeGrafter"/>
</dbReference>
<gene>
    <name evidence="7" type="ORF">BK809_0000918</name>
</gene>
<keyword evidence="3" id="KW-0804">Transcription</keyword>
<dbReference type="SUPFAM" id="SSF47113">
    <property type="entry name" value="Histone-fold"/>
    <property type="match status" value="1"/>
</dbReference>
<protein>
    <submittedName>
        <fullName evidence="7">Protein spt3</fullName>
    </submittedName>
</protein>
<feature type="region of interest" description="Disordered" evidence="6">
    <location>
        <begin position="120"/>
        <end position="158"/>
    </location>
</feature>
<proteinExistence type="inferred from homology"/>
<comment type="subcellular location">
    <subcellularLocation>
        <location evidence="1">Nucleus</location>
    </subcellularLocation>
</comment>
<evidence type="ECO:0000313" key="7">
    <source>
        <dbReference type="EMBL" id="OMP82729.1"/>
    </source>
</evidence>
<evidence type="ECO:0000256" key="3">
    <source>
        <dbReference type="ARBA" id="ARBA00023163"/>
    </source>
</evidence>
<evidence type="ECO:0000313" key="8">
    <source>
        <dbReference type="Proteomes" id="UP000190776"/>
    </source>
</evidence>
<dbReference type="GO" id="GO:0005634">
    <property type="term" value="C:nucleus"/>
    <property type="evidence" value="ECO:0007669"/>
    <property type="project" value="UniProtKB-SubCell"/>
</dbReference>
<dbReference type="Pfam" id="PF02269">
    <property type="entry name" value="TFIID-18kDa"/>
    <property type="match status" value="1"/>
</dbReference>
<evidence type="ECO:0000256" key="2">
    <source>
        <dbReference type="ARBA" id="ARBA00023015"/>
    </source>
</evidence>
<dbReference type="CDD" id="cd22926">
    <property type="entry name" value="HFD_SPT3"/>
    <property type="match status" value="1"/>
</dbReference>
<keyword evidence="4" id="KW-0539">Nucleus</keyword>
<dbReference type="InterPro" id="IPR009072">
    <property type="entry name" value="Histone-fold"/>
</dbReference>
<dbReference type="InterPro" id="IPR003195">
    <property type="entry name" value="TFIID_TAF13"/>
</dbReference>
<evidence type="ECO:0000256" key="5">
    <source>
        <dbReference type="ARBA" id="ARBA00061274"/>
    </source>
</evidence>
<dbReference type="EMBL" id="MSZU01000113">
    <property type="protein sequence ID" value="OMP82729.1"/>
    <property type="molecule type" value="Genomic_DNA"/>
</dbReference>
<dbReference type="GO" id="GO:0046982">
    <property type="term" value="F:protein heterodimerization activity"/>
    <property type="evidence" value="ECO:0007669"/>
    <property type="project" value="InterPro"/>
</dbReference>
<dbReference type="GO" id="GO:0000124">
    <property type="term" value="C:SAGA complex"/>
    <property type="evidence" value="ECO:0007669"/>
    <property type="project" value="TreeGrafter"/>
</dbReference>
<name>A0A1S8B5G0_9PEZI</name>
<dbReference type="AlphaFoldDB" id="A0A1S8B5G0"/>
<comment type="caution">
    <text evidence="7">The sequence shown here is derived from an EMBL/GenBank/DDBJ whole genome shotgun (WGS) entry which is preliminary data.</text>
</comment>
<feature type="compositionally biased region" description="Low complexity" evidence="6">
    <location>
        <begin position="147"/>
        <end position="158"/>
    </location>
</feature>
<dbReference type="Proteomes" id="UP000190776">
    <property type="component" value="Unassembled WGS sequence"/>
</dbReference>
<feature type="compositionally biased region" description="Acidic residues" evidence="6">
    <location>
        <begin position="122"/>
        <end position="137"/>
    </location>
</feature>
<dbReference type="PANTHER" id="PTHR11380">
    <property type="entry name" value="TRANSCRIPTION INITIATION FACTOR TFIID/SUPT3-RELATED"/>
    <property type="match status" value="1"/>
</dbReference>
<evidence type="ECO:0000256" key="4">
    <source>
        <dbReference type="ARBA" id="ARBA00023242"/>
    </source>
</evidence>
<dbReference type="GO" id="GO:0006366">
    <property type="term" value="P:transcription by RNA polymerase II"/>
    <property type="evidence" value="ECO:0007669"/>
    <property type="project" value="InterPro"/>
</dbReference>
<accession>A0A1S8B5G0</accession>
<sequence>MTDQYRAEIQQASLTSSIISFRHAMPCLDVRAHHPPQMMFVAGEAGDIPPETTSVVEHIVQQQVIELLSRADALASRRGGGSSRLISTDDLIFLVRDDAEKVSRLLHFLAWKELRKSAKDRDDDDAIDAVDDADADDDVRGLPPDETSSSSRTKTKGAATASKAAATAAAVVVLPWDVENLYTPRPPAVAISHDHAELEQGTAAAQQQPSDPAHVRRLQLADQRTRGMTRQQYAAWSEARQASSFTRRKKAKFRQWSGLGTSVTDARVQGEDVVDVLGWLAFQMVVALTEGALRVKGAEEAVMMGWRDGGAAGGRRGDEGGSEGDGAGAGAGAGGGLFAAALDGGGGRGVREAVGPGHVREAFRRLQRGGGGKGAVVGAMGARPRRPLRLVSVSVRGSGFCRCLIGIIVLVSRGWRGTACRWKWLMPGKCGVRGF</sequence>
<comment type="similarity">
    <text evidence="5">Belongs to the SPT3 family.</text>
</comment>
<dbReference type="OrthoDB" id="66982at2759"/>
<evidence type="ECO:0000256" key="1">
    <source>
        <dbReference type="ARBA" id="ARBA00004123"/>
    </source>
</evidence>